<dbReference type="EMBL" id="LUCH01002467">
    <property type="protein sequence ID" value="KAF5401449.1"/>
    <property type="molecule type" value="Genomic_DNA"/>
</dbReference>
<organism evidence="1 2">
    <name type="scientific">Paragonimus heterotremus</name>
    <dbReference type="NCBI Taxonomy" id="100268"/>
    <lineage>
        <taxon>Eukaryota</taxon>
        <taxon>Metazoa</taxon>
        <taxon>Spiralia</taxon>
        <taxon>Lophotrochozoa</taxon>
        <taxon>Platyhelminthes</taxon>
        <taxon>Trematoda</taxon>
        <taxon>Digenea</taxon>
        <taxon>Plagiorchiida</taxon>
        <taxon>Troglotremata</taxon>
        <taxon>Troglotrematidae</taxon>
        <taxon>Paragonimus</taxon>
    </lineage>
</organism>
<reference evidence="1" key="1">
    <citation type="submission" date="2019-05" db="EMBL/GenBank/DDBJ databases">
        <title>Annotation for the trematode Paragonimus heterotremus.</title>
        <authorList>
            <person name="Choi Y.-J."/>
        </authorList>
    </citation>
    <scope>NUCLEOTIDE SEQUENCE</scope>
    <source>
        <strain evidence="1">LC</strain>
    </source>
</reference>
<dbReference type="OrthoDB" id="6283219at2759"/>
<gene>
    <name evidence="1" type="ORF">PHET_05299</name>
</gene>
<comment type="caution">
    <text evidence="1">The sequence shown here is derived from an EMBL/GenBank/DDBJ whole genome shotgun (WGS) entry which is preliminary data.</text>
</comment>
<dbReference type="AlphaFoldDB" id="A0A8J4TB86"/>
<name>A0A8J4TB86_9TREM</name>
<sequence length="167" mass="18953">MQELEKRIAPKQSTSQRLQVQKDEKIERIFSDVQISPRAVEHHLDLPERDIRQFDCSPRSCRSILREFQVAIGGGTANSQAQLTHLLRFRDNLAETVILHRIVLDAEEGYVLARGLLHKRFGQNHMVARSSVDELLNESLLPPGDSTALIYLAQQICICDATHTAKM</sequence>
<accession>A0A8J4TB86</accession>
<dbReference type="Proteomes" id="UP000748531">
    <property type="component" value="Unassembled WGS sequence"/>
</dbReference>
<proteinExistence type="predicted"/>
<evidence type="ECO:0000313" key="2">
    <source>
        <dbReference type="Proteomes" id="UP000748531"/>
    </source>
</evidence>
<protein>
    <submittedName>
        <fullName evidence="1">Uncharacterized protein</fullName>
    </submittedName>
</protein>
<evidence type="ECO:0000313" key="1">
    <source>
        <dbReference type="EMBL" id="KAF5401449.1"/>
    </source>
</evidence>
<keyword evidence="2" id="KW-1185">Reference proteome</keyword>